<sequence length="270" mass="29396">MLVPAARTCFLMALFALGAVGGWAQNPTLGKSQPLTTAAWLSLAGDARIADHWGTHAEAQWRQAKGVGAAHQNLLRLGLTYHATAALQLTAGYGLLLTAAQRDAPGTVALPEHRLYEQLVINDSQNRLQLQHRYRLEQRWVQLAEQTAPTYLNRIRYQLRLTYPLSGPTLKPGGAYAVAADELFLGFGRHVEHGIFDQNRAYAALGYQVLKSLAVEVGYQNQLAPPNSAATFGSTHSVQLGLQFSPDFRPAALLTTTQEAGAKEASTRKN</sequence>
<keyword evidence="2" id="KW-1185">Reference proteome</keyword>
<organism evidence="1 2">
    <name type="scientific">Hymenobacter chitinivorans DSM 11115</name>
    <dbReference type="NCBI Taxonomy" id="1121954"/>
    <lineage>
        <taxon>Bacteria</taxon>
        <taxon>Pseudomonadati</taxon>
        <taxon>Bacteroidota</taxon>
        <taxon>Cytophagia</taxon>
        <taxon>Cytophagales</taxon>
        <taxon>Hymenobacteraceae</taxon>
        <taxon>Hymenobacter</taxon>
    </lineage>
</organism>
<dbReference type="EMBL" id="PGFA01000002">
    <property type="protein sequence ID" value="PJJ54783.1"/>
    <property type="molecule type" value="Genomic_DNA"/>
</dbReference>
<dbReference type="Pfam" id="PF10677">
    <property type="entry name" value="DUF2490"/>
    <property type="match status" value="1"/>
</dbReference>
<evidence type="ECO:0000313" key="1">
    <source>
        <dbReference type="EMBL" id="PJJ54783.1"/>
    </source>
</evidence>
<comment type="caution">
    <text evidence="1">The sequence shown here is derived from an EMBL/GenBank/DDBJ whole genome shotgun (WGS) entry which is preliminary data.</text>
</comment>
<gene>
    <name evidence="1" type="ORF">CLV45_3129</name>
</gene>
<dbReference type="InterPro" id="IPR019619">
    <property type="entry name" value="DUF2490"/>
</dbReference>
<protein>
    <submittedName>
        <fullName evidence="1">Uncharacterized protein DUF2490</fullName>
    </submittedName>
</protein>
<accession>A0A2M9BA13</accession>
<evidence type="ECO:0000313" key="2">
    <source>
        <dbReference type="Proteomes" id="UP000228535"/>
    </source>
</evidence>
<dbReference type="Proteomes" id="UP000228535">
    <property type="component" value="Unassembled WGS sequence"/>
</dbReference>
<name>A0A2M9BA13_9BACT</name>
<proteinExistence type="predicted"/>
<dbReference type="AlphaFoldDB" id="A0A2M9BA13"/>
<dbReference type="RefSeq" id="WP_100337387.1">
    <property type="nucleotide sequence ID" value="NZ_PGFA01000002.1"/>
</dbReference>
<dbReference type="OrthoDB" id="1118734at2"/>
<reference evidence="1 2" key="1">
    <citation type="submission" date="2017-11" db="EMBL/GenBank/DDBJ databases">
        <title>Genomic Encyclopedia of Archaeal and Bacterial Type Strains, Phase II (KMG-II): From Individual Species to Whole Genera.</title>
        <authorList>
            <person name="Goeker M."/>
        </authorList>
    </citation>
    <scope>NUCLEOTIDE SEQUENCE [LARGE SCALE GENOMIC DNA]</scope>
    <source>
        <strain evidence="1 2">DSM 11115</strain>
    </source>
</reference>